<dbReference type="PANTHER" id="PTHR13891:SF1">
    <property type="entry name" value="CYTOCHROME C OXIDASE ASSEMBLY FACTOR 7"/>
    <property type="match status" value="1"/>
</dbReference>
<dbReference type="GO" id="GO:0005758">
    <property type="term" value="C:mitochondrial intermembrane space"/>
    <property type="evidence" value="ECO:0007669"/>
    <property type="project" value="TreeGrafter"/>
</dbReference>
<dbReference type="GeneID" id="106746160"/>
<dbReference type="GO" id="GO:0016671">
    <property type="term" value="F:oxidoreductase activity, acting on a sulfur group of donors, disulfide as acceptor"/>
    <property type="evidence" value="ECO:0007669"/>
    <property type="project" value="InterPro"/>
</dbReference>
<dbReference type="InterPro" id="IPR011990">
    <property type="entry name" value="TPR-like_helical_dom_sf"/>
</dbReference>
<evidence type="ECO:0000256" key="3">
    <source>
        <dbReference type="ARBA" id="ARBA00022737"/>
    </source>
</evidence>
<dbReference type="InterPro" id="IPR004911">
    <property type="entry name" value="Interferon-induced_GILT"/>
</dbReference>
<keyword evidence="4" id="KW-0325">Glycoprotein</keyword>
<protein>
    <submittedName>
        <fullName evidence="6">Uncharacterized protein LOC106746160</fullName>
    </submittedName>
</protein>
<dbReference type="KEGG" id="dqu:106746160"/>
<dbReference type="AlphaFoldDB" id="A0A6P3XIV1"/>
<dbReference type="Gene3D" id="1.25.40.10">
    <property type="entry name" value="Tetratricopeptide repeat domain"/>
    <property type="match status" value="1"/>
</dbReference>
<organism evidence="5 6">
    <name type="scientific">Dinoponera quadriceps</name>
    <name type="common">South American ant</name>
    <dbReference type="NCBI Taxonomy" id="609295"/>
    <lineage>
        <taxon>Eukaryota</taxon>
        <taxon>Metazoa</taxon>
        <taxon>Ecdysozoa</taxon>
        <taxon>Arthropoda</taxon>
        <taxon>Hexapoda</taxon>
        <taxon>Insecta</taxon>
        <taxon>Pterygota</taxon>
        <taxon>Neoptera</taxon>
        <taxon>Endopterygota</taxon>
        <taxon>Hymenoptera</taxon>
        <taxon>Apocrita</taxon>
        <taxon>Aculeata</taxon>
        <taxon>Formicoidea</taxon>
        <taxon>Formicidae</taxon>
        <taxon>Ponerinae</taxon>
        <taxon>Ponerini</taxon>
        <taxon>Dinoponera</taxon>
    </lineage>
</organism>
<evidence type="ECO:0000313" key="6">
    <source>
        <dbReference type="RefSeq" id="XP_014477899.1"/>
    </source>
</evidence>
<dbReference type="Pfam" id="PF03227">
    <property type="entry name" value="GILT"/>
    <property type="match status" value="1"/>
</dbReference>
<evidence type="ECO:0000256" key="1">
    <source>
        <dbReference type="ARBA" id="ARBA00005679"/>
    </source>
</evidence>
<dbReference type="Proteomes" id="UP000515204">
    <property type="component" value="Unplaced"/>
</dbReference>
<gene>
    <name evidence="6" type="primary">LOC106746160</name>
</gene>
<evidence type="ECO:0000256" key="2">
    <source>
        <dbReference type="ARBA" id="ARBA00008486"/>
    </source>
</evidence>
<dbReference type="SUPFAM" id="SSF81901">
    <property type="entry name" value="HCP-like"/>
    <property type="match status" value="2"/>
</dbReference>
<evidence type="ECO:0000313" key="5">
    <source>
        <dbReference type="Proteomes" id="UP000515204"/>
    </source>
</evidence>
<evidence type="ECO:0000256" key="4">
    <source>
        <dbReference type="ARBA" id="ARBA00023180"/>
    </source>
</evidence>
<dbReference type="RefSeq" id="XP_014477899.1">
    <property type="nucleotide sequence ID" value="XM_014622413.1"/>
</dbReference>
<comment type="similarity">
    <text evidence="2">Belongs to the hcp beta-lactamase family.</text>
</comment>
<dbReference type="InterPro" id="IPR006597">
    <property type="entry name" value="Sel1-like"/>
</dbReference>
<dbReference type="PANTHER" id="PTHR13891">
    <property type="entry name" value="CYTOCHROME C OXIDASE ASSEMBLY FACTOR 7"/>
    <property type="match status" value="1"/>
</dbReference>
<dbReference type="SMART" id="SM00671">
    <property type="entry name" value="SEL1"/>
    <property type="match status" value="4"/>
</dbReference>
<keyword evidence="5" id="KW-1185">Reference proteome</keyword>
<proteinExistence type="inferred from homology"/>
<dbReference type="InterPro" id="IPR040239">
    <property type="entry name" value="HcpB-like"/>
</dbReference>
<keyword evidence="3" id="KW-0677">Repeat</keyword>
<dbReference type="OrthoDB" id="958254at2759"/>
<sequence>MSSYNLKDKEEVKEYLKNLHIEYQFGCYSEKKPEVCHLLGDYYEAINEDIKKAASLFKMNCDNYNYGRSCAKYGDFLAVGKGCKQNVPLAYEYMSKGCELNDENGCLHAGMLGTSNHDVGKKDRATQVQAGVEQLKKACDVYNSDTACFYLSGMYLAGKEGIINKNFKEAYKLSLKSCEFGNPYACANLSQMHARGDGVQKNDALAKTFKKRAIKLHEELKTIQTEVKFHQGVSSSRELLIIDYLISLSPSLRISPIVAFRPSHSRVFRCLPMPIGRNEFKSAFSPVYSLTSDTTMRYYLFNSRAWLVVAAFVALTCHSNLVNTQSQERNIVNVDVYYEALCGDSKRFITTQLAPSYGQLKDYIHITFIPYGKATHTRESTTTPWQFQCQHGPAECRGNKAQSCAINAIKSSENIENQEEMLVSLVNCAMSSRNPPTAVPQCAQNAGVSEETRSAIDNCIESSLGDDLLAENGDKTAALSPRLKFVPTIVINGVYSERNQNEALRNFPGLICRYLTESPAACSSSVN</sequence>
<reference evidence="6" key="1">
    <citation type="submission" date="2025-08" db="UniProtKB">
        <authorList>
            <consortium name="RefSeq"/>
        </authorList>
    </citation>
    <scope>IDENTIFICATION</scope>
</reference>
<accession>A0A6P3XIV1</accession>
<name>A0A6P3XIV1_DINQU</name>
<dbReference type="Pfam" id="PF08238">
    <property type="entry name" value="Sel1"/>
    <property type="match status" value="3"/>
</dbReference>
<comment type="similarity">
    <text evidence="1">Belongs to the GILT family.</text>
</comment>